<dbReference type="STRING" id="33903.AQJ43_29815"/>
<organism evidence="1 2">
    <name type="scientific">Streptomyces avermitilis</name>
    <dbReference type="NCBI Taxonomy" id="33903"/>
    <lineage>
        <taxon>Bacteria</taxon>
        <taxon>Bacillati</taxon>
        <taxon>Actinomycetota</taxon>
        <taxon>Actinomycetes</taxon>
        <taxon>Kitasatosporales</taxon>
        <taxon>Streptomycetaceae</taxon>
        <taxon>Streptomyces</taxon>
    </lineage>
</organism>
<comment type="caution">
    <text evidence="1">The sequence shown here is derived from an EMBL/GenBank/DDBJ whole genome shotgun (WGS) entry which is preliminary data.</text>
</comment>
<evidence type="ECO:0000313" key="2">
    <source>
        <dbReference type="Proteomes" id="UP000299211"/>
    </source>
</evidence>
<evidence type="ECO:0000313" key="1">
    <source>
        <dbReference type="EMBL" id="GDY80025.1"/>
    </source>
</evidence>
<protein>
    <submittedName>
        <fullName evidence="1">Uncharacterized protein</fullName>
    </submittedName>
</protein>
<gene>
    <name evidence="1" type="ORF">SAV31267_095100</name>
</gene>
<accession>A0A4D4N993</accession>
<reference evidence="1 2" key="1">
    <citation type="submission" date="2019-04" db="EMBL/GenBank/DDBJ databases">
        <title>Draft genome sequences of Streptomyces avermitilis ATCC 31267.</title>
        <authorList>
            <person name="Komaki H."/>
            <person name="Tamura T."/>
            <person name="Hosoyama A."/>
        </authorList>
    </citation>
    <scope>NUCLEOTIDE SEQUENCE [LARGE SCALE GENOMIC DNA]</scope>
    <source>
        <strain evidence="1 2">ATCC 31267</strain>
    </source>
</reference>
<dbReference type="AlphaFoldDB" id="A0A4D4N993"/>
<name>A0A4D4N993_STRAX</name>
<sequence>MPPRWGEEPSVELRRTTARLRVEHSIVGTIVVDQDETKGNPLTVEILDSIVDATSHDLPAVTAPEDRFAHAELTLRRCTVLGDVRVHALPLGENSIVTGCLHTLRRDTGCLRYSYAPVSHPGPPRYRCATDPARPHFTSTRYGHPGYCQLHTACDPLISTGAEDGAELGAFHDLYQPQSLSNLVGHLAEYVPLGVEAAVITAT</sequence>
<dbReference type="EMBL" id="BJHY01000002">
    <property type="protein sequence ID" value="GDY80025.1"/>
    <property type="molecule type" value="Genomic_DNA"/>
</dbReference>
<proteinExistence type="predicted"/>
<dbReference type="Proteomes" id="UP000299211">
    <property type="component" value="Unassembled WGS sequence"/>
</dbReference>